<dbReference type="Proteomes" id="UP000298061">
    <property type="component" value="Unassembled WGS sequence"/>
</dbReference>
<reference evidence="2 3" key="1">
    <citation type="submission" date="2019-02" db="EMBL/GenBank/DDBJ databases">
        <title>Genome sequencing of the rare red list fungi Hericium alpestre (H. flagellum).</title>
        <authorList>
            <person name="Buettner E."/>
            <person name="Kellner H."/>
        </authorList>
    </citation>
    <scope>NUCLEOTIDE SEQUENCE [LARGE SCALE GENOMIC DNA]</scope>
    <source>
        <strain evidence="2 3">DSM 108284</strain>
    </source>
</reference>
<name>A0A4Y9ZS78_9AGAM</name>
<gene>
    <name evidence="2" type="ORF">EWM64_g6371</name>
</gene>
<organism evidence="2 3">
    <name type="scientific">Hericium alpestre</name>
    <dbReference type="NCBI Taxonomy" id="135208"/>
    <lineage>
        <taxon>Eukaryota</taxon>
        <taxon>Fungi</taxon>
        <taxon>Dikarya</taxon>
        <taxon>Basidiomycota</taxon>
        <taxon>Agaricomycotina</taxon>
        <taxon>Agaricomycetes</taxon>
        <taxon>Russulales</taxon>
        <taxon>Hericiaceae</taxon>
        <taxon>Hericium</taxon>
    </lineage>
</organism>
<dbReference type="OrthoDB" id="3209743at2759"/>
<keyword evidence="3" id="KW-1185">Reference proteome</keyword>
<dbReference type="EMBL" id="SFCI01000860">
    <property type="protein sequence ID" value="TFY77642.1"/>
    <property type="molecule type" value="Genomic_DNA"/>
</dbReference>
<comment type="caution">
    <text evidence="2">The sequence shown here is derived from an EMBL/GenBank/DDBJ whole genome shotgun (WGS) entry which is preliminary data.</text>
</comment>
<dbReference type="AlphaFoldDB" id="A0A4Y9ZS78"/>
<sequence>MDLSLINYNSSPYWSYPDSDSDASQGSRCTYSKFEPANCTFWSDYTGLHPAGEAAYARACELLLDAKEALLKAGGWVDENTVEDLFVLTSRSCTLAVPATLAALMDPEQTDMFANMFEALALLPITDSAQVDAAWPAFEDLVYLLQVLVPGLLLLIAEDKEQGRYVTRGLPPKEWVERRRNELEGIFGIEDYMRVCEAIEDGTDLHRGMLDEGREERETMKRGGWEEEFKRDWMASISGTDSDSEEGWGEDAVGWSSSGDDDFTYANETSSNWAEYSEDGVWPVDGL</sequence>
<proteinExistence type="predicted"/>
<protein>
    <submittedName>
        <fullName evidence="2">Uncharacterized protein</fullName>
    </submittedName>
</protein>
<evidence type="ECO:0000313" key="3">
    <source>
        <dbReference type="Proteomes" id="UP000298061"/>
    </source>
</evidence>
<feature type="region of interest" description="Disordered" evidence="1">
    <location>
        <begin position="237"/>
        <end position="266"/>
    </location>
</feature>
<evidence type="ECO:0000256" key="1">
    <source>
        <dbReference type="SAM" id="MobiDB-lite"/>
    </source>
</evidence>
<accession>A0A4Y9ZS78</accession>
<evidence type="ECO:0000313" key="2">
    <source>
        <dbReference type="EMBL" id="TFY77642.1"/>
    </source>
</evidence>